<dbReference type="PANTHER" id="PTHR43356">
    <property type="entry name" value="PHOSPHATE ACETYLTRANSFERASE"/>
    <property type="match status" value="1"/>
</dbReference>
<evidence type="ECO:0000256" key="4">
    <source>
        <dbReference type="ARBA" id="ARBA00009786"/>
    </source>
</evidence>
<comment type="domain">
    <text evidence="11">The N-terminal region seems to be important for proper quaternary structure. The C-terminal region contains the substrate-binding site.</text>
</comment>
<evidence type="ECO:0000256" key="5">
    <source>
        <dbReference type="ARBA" id="ARBA00012707"/>
    </source>
</evidence>
<dbReference type="InterPro" id="IPR004614">
    <property type="entry name" value="P_AcTrfase"/>
</dbReference>
<dbReference type="Proteomes" id="UP000077654">
    <property type="component" value="Chromosome"/>
</dbReference>
<keyword evidence="7 11" id="KW-0963">Cytoplasm</keyword>
<feature type="domain" description="Phosphate acetyl/butaryl transferase" evidence="12">
    <location>
        <begin position="396"/>
        <end position="711"/>
    </location>
</feature>
<evidence type="ECO:0000256" key="9">
    <source>
        <dbReference type="ARBA" id="ARBA00023315"/>
    </source>
</evidence>
<keyword evidence="14" id="KW-1185">Reference proteome</keyword>
<evidence type="ECO:0000256" key="11">
    <source>
        <dbReference type="PIRNR" id="PIRNR006107"/>
    </source>
</evidence>
<comment type="catalytic activity">
    <reaction evidence="11">
        <text>acetyl-CoA + phosphate = acetyl phosphate + CoA</text>
        <dbReference type="Rhea" id="RHEA:19521"/>
        <dbReference type="ChEBI" id="CHEBI:22191"/>
        <dbReference type="ChEBI" id="CHEBI:43474"/>
        <dbReference type="ChEBI" id="CHEBI:57287"/>
        <dbReference type="ChEBI" id="CHEBI:57288"/>
        <dbReference type="EC" id="2.3.1.8"/>
    </reaction>
</comment>
<evidence type="ECO:0000256" key="3">
    <source>
        <dbReference type="ARBA" id="ARBA00008756"/>
    </source>
</evidence>
<evidence type="ECO:0000256" key="10">
    <source>
        <dbReference type="ARBA" id="ARBA00031108"/>
    </source>
</evidence>
<evidence type="ECO:0000256" key="1">
    <source>
        <dbReference type="ARBA" id="ARBA00004496"/>
    </source>
</evidence>
<protein>
    <recommendedName>
        <fullName evidence="6 11">Phosphate acetyltransferase</fullName>
        <ecNumber evidence="5 11">2.3.1.8</ecNumber>
    </recommendedName>
    <alternativeName>
        <fullName evidence="10 11">Phosphotransacetylase</fullName>
    </alternativeName>
</protein>
<comment type="subcellular location">
    <subcellularLocation>
        <location evidence="1 11">Cytoplasm</location>
    </subcellularLocation>
</comment>
<dbReference type="PIRSF" id="PIRSF006107">
    <property type="entry name" value="PhpActrans_proteobac"/>
    <property type="match status" value="1"/>
</dbReference>
<keyword evidence="9 11" id="KW-0012">Acyltransferase</keyword>
<proteinExistence type="inferred from homology"/>
<dbReference type="Gene3D" id="3.40.50.10950">
    <property type="match status" value="1"/>
</dbReference>
<dbReference type="InterPro" id="IPR042112">
    <property type="entry name" value="P_AcTrfase_dom2"/>
</dbReference>
<dbReference type="InterPro" id="IPR050500">
    <property type="entry name" value="Phos_Acetyltrans/Butyryltrans"/>
</dbReference>
<dbReference type="EMBL" id="CP011299">
    <property type="protein sequence ID" value="ANF16969.1"/>
    <property type="molecule type" value="Genomic_DNA"/>
</dbReference>
<dbReference type="InterPro" id="IPR002505">
    <property type="entry name" value="PTA_PTB"/>
</dbReference>
<dbReference type="Gene3D" id="3.40.50.300">
    <property type="entry name" value="P-loop containing nucleotide triphosphate hydrolases"/>
    <property type="match status" value="1"/>
</dbReference>
<dbReference type="UniPathway" id="UPA00340">
    <property type="reaction ID" value="UER00459"/>
</dbReference>
<evidence type="ECO:0000259" key="12">
    <source>
        <dbReference type="Pfam" id="PF01515"/>
    </source>
</evidence>
<dbReference type="PATRIC" id="fig|118110.3.peg.166"/>
<dbReference type="GO" id="GO:0008959">
    <property type="term" value="F:phosphate acetyltransferase activity"/>
    <property type="evidence" value="ECO:0007669"/>
    <property type="project" value="UniProtKB-EC"/>
</dbReference>
<dbReference type="GO" id="GO:0005737">
    <property type="term" value="C:cytoplasm"/>
    <property type="evidence" value="ECO:0007669"/>
    <property type="project" value="UniProtKB-SubCell"/>
</dbReference>
<dbReference type="Pfam" id="PF13500">
    <property type="entry name" value="AAA_26"/>
    <property type="match status" value="1"/>
</dbReference>
<dbReference type="SUPFAM" id="SSF52540">
    <property type="entry name" value="P-loop containing nucleoside triphosphate hydrolases"/>
    <property type="match status" value="1"/>
</dbReference>
<comment type="pathway">
    <text evidence="2 11">Metabolic intermediate biosynthesis; acetyl-CoA biosynthesis; acetyl-CoA from acetate: step 2/2.</text>
</comment>
<dbReference type="Gene3D" id="3.40.50.10750">
    <property type="entry name" value="Isocitrate/Isopropylmalate dehydrogenase-like"/>
    <property type="match status" value="1"/>
</dbReference>
<keyword evidence="8 11" id="KW-0808">Transferase</keyword>
<organism evidence="13 14">
    <name type="scientific">Buchnera aphidicola subsp. Schlechtendalia chinensis</name>
    <dbReference type="NCBI Taxonomy" id="118110"/>
    <lineage>
        <taxon>Bacteria</taxon>
        <taxon>Pseudomonadati</taxon>
        <taxon>Pseudomonadota</taxon>
        <taxon>Gammaproteobacteria</taxon>
        <taxon>Enterobacterales</taxon>
        <taxon>Erwiniaceae</taxon>
        <taxon>Buchnera</taxon>
    </lineage>
</organism>
<dbReference type="Pfam" id="PF01515">
    <property type="entry name" value="PTA_PTB"/>
    <property type="match status" value="1"/>
</dbReference>
<dbReference type="PANTHER" id="PTHR43356:SF3">
    <property type="entry name" value="PHOSPHATE ACETYLTRANSFERASE"/>
    <property type="match status" value="1"/>
</dbReference>
<name>A0A172WDC2_BUCSC</name>
<dbReference type="InterPro" id="IPR042113">
    <property type="entry name" value="P_AcTrfase_dom1"/>
</dbReference>
<evidence type="ECO:0000256" key="8">
    <source>
        <dbReference type="ARBA" id="ARBA00022679"/>
    </source>
</evidence>
<sequence>MRTLMLVPICKNFGLTTLILGLIKKFQKNGRKVKFFKPILKNLYNDSSGMDHTTEILTKMCSIECLTPINITCIDNFFMEGNKTNIIESILLKINSEKNFSDIMLIEGIHYKHSFFLSNLINYEIAQAINAEIIFFSTLERHNVSDIENVINIINQYFLSKKNINIRGIILNNVKTLELNLFNDISRYSSSIEISKEVNDTYSLWKKLSYKYFNIPMLGYIPWNSKLIEPTIDEIANYLRADVISQCDLGSFFIKFVLMYKKKKLLQYCNNYFSNSVLISSLNDFYNFDDLENTFKDINYSGFSNVILLTNVTLCFKNFVKASNLFKKINFSVLLVEQDIIQTILLLRRFDFKISTKNFKKFKVVQEYVSNYVNDNIISLFKNLNTYKYQMCPSVFIHNIMSLSKVKKKTIILPEGKELRIIKAASICADQNIATCVLLGNPREIIEIFKFNNIKFKSNIKILDPELVRDNYIERLIYLRKKYKITIENAKKILKDDTVLSTLILESGIVDGLVSGSANTTSSTILPALQLIKVSKNNSLISSVFFMLLSDHVLLYADCAINPDPNANQLAEIAIQSANTAMSFGILPKIAMLSYATGTSSNGIKIDKVREATNIVKKKFPNLIVEGPIQYDAAIDNIVSRLKCPSSVVGGDATVFIFPDLNSGNITYKAVQRSTNTIAIGPILQGINKPVNDLSRGASVQDIVYTIAITAIQCSQK</sequence>
<dbReference type="NCBIfam" id="NF007233">
    <property type="entry name" value="PRK09653.1"/>
    <property type="match status" value="1"/>
</dbReference>
<dbReference type="STRING" id="118110.XW81_00835"/>
<evidence type="ECO:0000256" key="7">
    <source>
        <dbReference type="ARBA" id="ARBA00022490"/>
    </source>
</evidence>
<dbReference type="SUPFAM" id="SSF53659">
    <property type="entry name" value="Isocitrate/Isopropylmalate dehydrogenase-like"/>
    <property type="match status" value="1"/>
</dbReference>
<evidence type="ECO:0000256" key="2">
    <source>
        <dbReference type="ARBA" id="ARBA00004989"/>
    </source>
</evidence>
<dbReference type="InterPro" id="IPR027417">
    <property type="entry name" value="P-loop_NTPase"/>
</dbReference>
<dbReference type="RefSeq" id="WP_075474009.1">
    <property type="nucleotide sequence ID" value="NZ_CP011299.1"/>
</dbReference>
<evidence type="ECO:0000313" key="14">
    <source>
        <dbReference type="Proteomes" id="UP000077654"/>
    </source>
</evidence>
<dbReference type="EC" id="2.3.1.8" evidence="5 11"/>
<comment type="similarity">
    <text evidence="3 11">In the C-terminal section; belongs to the phosphate acetyltransferase and butyryltransferase family.</text>
</comment>
<dbReference type="InterPro" id="IPR016475">
    <property type="entry name" value="P-Actrans_bac"/>
</dbReference>
<dbReference type="NCBIfam" id="NF004167">
    <property type="entry name" value="PRK05632.1"/>
    <property type="match status" value="1"/>
</dbReference>
<evidence type="ECO:0000256" key="6">
    <source>
        <dbReference type="ARBA" id="ARBA00021528"/>
    </source>
</evidence>
<dbReference type="GO" id="GO:0006085">
    <property type="term" value="P:acetyl-CoA biosynthetic process"/>
    <property type="evidence" value="ECO:0007669"/>
    <property type="project" value="UniProtKB-UniPathway"/>
</dbReference>
<accession>A0A172WDC2</accession>
<comment type="function">
    <text evidence="11">Involved in acetate metabolism.</text>
</comment>
<dbReference type="AlphaFoldDB" id="A0A172WDC2"/>
<dbReference type="NCBIfam" id="TIGR00651">
    <property type="entry name" value="pta"/>
    <property type="match status" value="1"/>
</dbReference>
<gene>
    <name evidence="13" type="ORF">XW81_00835</name>
</gene>
<comment type="similarity">
    <text evidence="4 11">In the N-terminal section; belongs to the CobB/CobQ family.</text>
</comment>
<reference evidence="13 14" key="1">
    <citation type="submission" date="2015-04" db="EMBL/GenBank/DDBJ databases">
        <title>Buchnera aphidicola assembly.</title>
        <authorList>
            <person name="Zhang Y."/>
        </authorList>
    </citation>
    <scope>NUCLEOTIDE SEQUENCE [LARGE SCALE GENOMIC DNA]</scope>
    <source>
        <strain evidence="13 14">SC</strain>
    </source>
</reference>
<evidence type="ECO:0000313" key="13">
    <source>
        <dbReference type="EMBL" id="ANF16969.1"/>
    </source>
</evidence>
<dbReference type="OrthoDB" id="9808984at2"/>